<evidence type="ECO:0000256" key="1">
    <source>
        <dbReference type="SAM" id="Phobius"/>
    </source>
</evidence>
<keyword evidence="3" id="KW-1185">Reference proteome</keyword>
<dbReference type="RefSeq" id="WP_301141741.1">
    <property type="nucleotide sequence ID" value="NZ_JAUHQA010000001.1"/>
</dbReference>
<comment type="caution">
    <text evidence="2">The sequence shown here is derived from an EMBL/GenBank/DDBJ whole genome shotgun (WGS) entry which is preliminary data.</text>
</comment>
<gene>
    <name evidence="2" type="ORF">QQX02_05455</name>
</gene>
<keyword evidence="1" id="KW-0472">Membrane</keyword>
<organism evidence="2 3">
    <name type="scientific">Demequina muriae</name>
    <dbReference type="NCBI Taxonomy" id="3051664"/>
    <lineage>
        <taxon>Bacteria</taxon>
        <taxon>Bacillati</taxon>
        <taxon>Actinomycetota</taxon>
        <taxon>Actinomycetes</taxon>
        <taxon>Micrococcales</taxon>
        <taxon>Demequinaceae</taxon>
        <taxon>Demequina</taxon>
    </lineage>
</organism>
<dbReference type="Proteomes" id="UP001172708">
    <property type="component" value="Unassembled WGS sequence"/>
</dbReference>
<reference evidence="2" key="1">
    <citation type="submission" date="2023-06" db="EMBL/GenBank/DDBJ databases">
        <title>Egi l300058.</title>
        <authorList>
            <person name="Gao L."/>
            <person name="Fang B.-Z."/>
            <person name="Li W.-J."/>
        </authorList>
    </citation>
    <scope>NUCLEOTIDE SEQUENCE</scope>
    <source>
        <strain evidence="2">EGI L300058</strain>
    </source>
</reference>
<feature type="transmembrane region" description="Helical" evidence="1">
    <location>
        <begin position="49"/>
        <end position="71"/>
    </location>
</feature>
<keyword evidence="1" id="KW-1133">Transmembrane helix</keyword>
<keyword evidence="1" id="KW-0812">Transmembrane</keyword>
<feature type="transmembrane region" description="Helical" evidence="1">
    <location>
        <begin position="21"/>
        <end position="43"/>
    </location>
</feature>
<evidence type="ECO:0000313" key="2">
    <source>
        <dbReference type="EMBL" id="MDN4480367.1"/>
    </source>
</evidence>
<protein>
    <submittedName>
        <fullName evidence="2">Uncharacterized protein</fullName>
    </submittedName>
</protein>
<evidence type="ECO:0000313" key="3">
    <source>
        <dbReference type="Proteomes" id="UP001172708"/>
    </source>
</evidence>
<accession>A0ABT8GG14</accession>
<name>A0ABT8GG14_9MICO</name>
<sequence length="92" mass="10538">MTDRELRRQAIRTWLTARPPRWVLIATTPFGVVLIACIVWAALTLENPPAWIPSVAVPLTIIVWLLLIAGWTDTYRRIVRDLRHNQGRVGNT</sequence>
<proteinExistence type="predicted"/>
<dbReference type="EMBL" id="JAUHQA010000001">
    <property type="protein sequence ID" value="MDN4480367.1"/>
    <property type="molecule type" value="Genomic_DNA"/>
</dbReference>